<feature type="coiled-coil region" evidence="1">
    <location>
        <begin position="22"/>
        <end position="63"/>
    </location>
</feature>
<evidence type="ECO:0000313" key="3">
    <source>
        <dbReference type="EMBL" id="RSH77592.1"/>
    </source>
</evidence>
<keyword evidence="1" id="KW-0175">Coiled coil</keyword>
<dbReference type="Proteomes" id="UP000279236">
    <property type="component" value="Unassembled WGS sequence"/>
</dbReference>
<organism evidence="3 4">
    <name type="scientific">Apiotrichum porosum</name>
    <dbReference type="NCBI Taxonomy" id="105984"/>
    <lineage>
        <taxon>Eukaryota</taxon>
        <taxon>Fungi</taxon>
        <taxon>Dikarya</taxon>
        <taxon>Basidiomycota</taxon>
        <taxon>Agaricomycotina</taxon>
        <taxon>Tremellomycetes</taxon>
        <taxon>Trichosporonales</taxon>
        <taxon>Trichosporonaceae</taxon>
        <taxon>Apiotrichum</taxon>
    </lineage>
</organism>
<feature type="compositionally biased region" description="Polar residues" evidence="2">
    <location>
        <begin position="69"/>
        <end position="89"/>
    </location>
</feature>
<evidence type="ECO:0000256" key="2">
    <source>
        <dbReference type="SAM" id="MobiDB-lite"/>
    </source>
</evidence>
<sequence length="135" mass="14790">MLHDLLQRVLQRLPEDSSEVQLQDLRGQLAAERSRNANLERQKQRLEERVEELVDQHQELVTKVLQLTPSVPASNQTASTAIQESTSAARSMVKVPTHSGGAQPDLPGKRAGPAYTSDPRSELNLGGVNDTGEES</sequence>
<dbReference type="Gene3D" id="3.30.160.60">
    <property type="entry name" value="Classic Zinc Finger"/>
    <property type="match status" value="1"/>
</dbReference>
<evidence type="ECO:0000313" key="4">
    <source>
        <dbReference type="Proteomes" id="UP000279236"/>
    </source>
</evidence>
<dbReference type="InterPro" id="IPR046347">
    <property type="entry name" value="bZIP_sf"/>
</dbReference>
<dbReference type="EMBL" id="RSCE01000015">
    <property type="protein sequence ID" value="RSH77592.1"/>
    <property type="molecule type" value="Genomic_DNA"/>
</dbReference>
<feature type="region of interest" description="Disordered" evidence="2">
    <location>
        <begin position="69"/>
        <end position="135"/>
    </location>
</feature>
<keyword evidence="4" id="KW-1185">Reference proteome</keyword>
<dbReference type="GO" id="GO:0003700">
    <property type="term" value="F:DNA-binding transcription factor activity"/>
    <property type="evidence" value="ECO:0007669"/>
    <property type="project" value="InterPro"/>
</dbReference>
<reference evidence="3 4" key="1">
    <citation type="submission" date="2018-11" db="EMBL/GenBank/DDBJ databases">
        <title>Genome sequence of Apiotrichum porosum DSM 27194.</title>
        <authorList>
            <person name="Aliyu H."/>
            <person name="Gorte O."/>
            <person name="Ochsenreither K."/>
        </authorList>
    </citation>
    <scope>NUCLEOTIDE SEQUENCE [LARGE SCALE GENOMIC DNA]</scope>
    <source>
        <strain evidence="3 4">DSM 27194</strain>
    </source>
</reference>
<name>A0A427XFI6_9TREE</name>
<comment type="caution">
    <text evidence="3">The sequence shown here is derived from an EMBL/GenBank/DDBJ whole genome shotgun (WGS) entry which is preliminary data.</text>
</comment>
<dbReference type="RefSeq" id="XP_028472739.1">
    <property type="nucleotide sequence ID" value="XM_028618851.1"/>
</dbReference>
<dbReference type="SUPFAM" id="SSF57959">
    <property type="entry name" value="Leucine zipper domain"/>
    <property type="match status" value="1"/>
</dbReference>
<dbReference type="AlphaFoldDB" id="A0A427XFI6"/>
<accession>A0A427XFI6</accession>
<gene>
    <name evidence="3" type="ORF">EHS24_003152</name>
</gene>
<dbReference type="GeneID" id="39587695"/>
<protein>
    <submittedName>
        <fullName evidence="3">Uncharacterized protein</fullName>
    </submittedName>
</protein>
<proteinExistence type="predicted"/>
<evidence type="ECO:0000256" key="1">
    <source>
        <dbReference type="SAM" id="Coils"/>
    </source>
</evidence>